<comment type="caution">
    <text evidence="6">The sequence shown here is derived from an EMBL/GenBank/DDBJ whole genome shotgun (WGS) entry which is preliminary data.</text>
</comment>
<reference evidence="6 7" key="1">
    <citation type="submission" date="2019-04" db="EMBL/GenBank/DDBJ databases">
        <title>Bacillus sediminilitoris sp. nov., isolated from a tidal flat sediment on the East China Sea.</title>
        <authorList>
            <person name="Wei Y."/>
            <person name="Mao H."/>
            <person name="Fang J."/>
        </authorList>
    </citation>
    <scope>NUCLEOTIDE SEQUENCE [LARGE SCALE GENOMIC DNA]</scope>
    <source>
        <strain evidence="6 7">DSL-17</strain>
    </source>
</reference>
<dbReference type="Pfam" id="PF13649">
    <property type="entry name" value="Methyltransf_25"/>
    <property type="match status" value="1"/>
</dbReference>
<dbReference type="InterPro" id="IPR041698">
    <property type="entry name" value="Methyltransf_25"/>
</dbReference>
<keyword evidence="7" id="KW-1185">Reference proteome</keyword>
<feature type="binding site" evidence="4">
    <location>
        <position position="97"/>
    </location>
    <ligand>
        <name>S-adenosyl-L-methionine</name>
        <dbReference type="ChEBI" id="CHEBI:59789"/>
    </ligand>
</feature>
<dbReference type="Proteomes" id="UP000310334">
    <property type="component" value="Unassembled WGS sequence"/>
</dbReference>
<dbReference type="InterPro" id="IPR023553">
    <property type="entry name" value="Uncharacterised_MeTfrase_YrrT"/>
</dbReference>
<evidence type="ECO:0000313" key="6">
    <source>
        <dbReference type="EMBL" id="THF79806.1"/>
    </source>
</evidence>
<accession>A0A4S4BX78</accession>
<feature type="binding site" evidence="4">
    <location>
        <position position="53"/>
    </location>
    <ligand>
        <name>S-adenosyl-L-methionine</name>
        <dbReference type="ChEBI" id="CHEBI:59789"/>
    </ligand>
</feature>
<dbReference type="EMBL" id="SSNT01000008">
    <property type="protein sequence ID" value="THF79806.1"/>
    <property type="molecule type" value="Genomic_DNA"/>
</dbReference>
<evidence type="ECO:0000256" key="4">
    <source>
        <dbReference type="HAMAP-Rule" id="MF_02100"/>
    </source>
</evidence>
<comment type="similarity">
    <text evidence="4">Belongs to the methyltransferase superfamily. YrrT family.</text>
</comment>
<keyword evidence="3 4" id="KW-0949">S-adenosyl-L-methionine</keyword>
<dbReference type="Gene3D" id="3.40.50.150">
    <property type="entry name" value="Vaccinia Virus protein VP39"/>
    <property type="match status" value="1"/>
</dbReference>
<proteinExistence type="inferred from homology"/>
<comment type="function">
    <text evidence="4">Could be a S-adenosyl-L-methionine-dependent methyltransferase.</text>
</comment>
<keyword evidence="1 4" id="KW-0489">Methyltransferase</keyword>
<feature type="binding site" evidence="4">
    <location>
        <position position="74"/>
    </location>
    <ligand>
        <name>S-adenosyl-L-methionine</name>
        <dbReference type="ChEBI" id="CHEBI:59789"/>
    </ligand>
</feature>
<keyword evidence="2 4" id="KW-0808">Transferase</keyword>
<dbReference type="RefSeq" id="WP_136354293.1">
    <property type="nucleotide sequence ID" value="NZ_CP046266.1"/>
</dbReference>
<organism evidence="6 7">
    <name type="scientific">Metabacillus sediminilitoris</name>
    <dbReference type="NCBI Taxonomy" id="2567941"/>
    <lineage>
        <taxon>Bacteria</taxon>
        <taxon>Bacillati</taxon>
        <taxon>Bacillota</taxon>
        <taxon>Bacilli</taxon>
        <taxon>Bacillales</taxon>
        <taxon>Bacillaceae</taxon>
        <taxon>Metabacillus</taxon>
    </lineage>
</organism>
<evidence type="ECO:0000313" key="7">
    <source>
        <dbReference type="Proteomes" id="UP000310334"/>
    </source>
</evidence>
<sequence>MGREFIDVFDEWSSTYDNTVVGTDPEYREVFKDYHKILEKVTDLSVGHVLEFGTGTGNLTKMLLEAGHSVTAIEPSSRMRAKAVEKLGDLVDIQDGDFLNFPLPNVMHSIVSTYAFHHLTDKEKMKAIALYGNILDAGGKLIFADTMYQSKAHQKQAIKDAIDAKFLNLAKDLQTEYYTTIPFLRSVLKENDFEVSFERCNDFVWIMEAVKQ</sequence>
<dbReference type="GO" id="GO:0008757">
    <property type="term" value="F:S-adenosylmethionine-dependent methyltransferase activity"/>
    <property type="evidence" value="ECO:0007669"/>
    <property type="project" value="UniProtKB-UniRule"/>
</dbReference>
<gene>
    <name evidence="6" type="ORF">E6W99_12500</name>
</gene>
<evidence type="ECO:0000256" key="3">
    <source>
        <dbReference type="ARBA" id="ARBA00022691"/>
    </source>
</evidence>
<dbReference type="AlphaFoldDB" id="A0A4S4BX78"/>
<dbReference type="InterPro" id="IPR029063">
    <property type="entry name" value="SAM-dependent_MTases_sf"/>
</dbReference>
<evidence type="ECO:0000256" key="1">
    <source>
        <dbReference type="ARBA" id="ARBA00022603"/>
    </source>
</evidence>
<dbReference type="SUPFAM" id="SSF53335">
    <property type="entry name" value="S-adenosyl-L-methionine-dependent methyltransferases"/>
    <property type="match status" value="1"/>
</dbReference>
<dbReference type="OrthoDB" id="465705at2"/>
<evidence type="ECO:0000256" key="2">
    <source>
        <dbReference type="ARBA" id="ARBA00022679"/>
    </source>
</evidence>
<dbReference type="GO" id="GO:0032259">
    <property type="term" value="P:methylation"/>
    <property type="evidence" value="ECO:0007669"/>
    <property type="project" value="UniProtKB-KW"/>
</dbReference>
<dbReference type="PANTHER" id="PTHR43861">
    <property type="entry name" value="TRANS-ACONITATE 2-METHYLTRANSFERASE-RELATED"/>
    <property type="match status" value="1"/>
</dbReference>
<feature type="domain" description="Methyltransferase" evidence="5">
    <location>
        <begin position="49"/>
        <end position="139"/>
    </location>
</feature>
<dbReference type="EC" id="2.1.1.-" evidence="4"/>
<evidence type="ECO:0000259" key="5">
    <source>
        <dbReference type="Pfam" id="PF13649"/>
    </source>
</evidence>
<name>A0A4S4BX78_9BACI</name>
<protein>
    <recommendedName>
        <fullName evidence="4">Uncharacterized methyltransferase E6W99_12500</fullName>
        <ecNumber evidence="4">2.1.1.-</ecNumber>
    </recommendedName>
</protein>
<dbReference type="HAMAP" id="MF_02100">
    <property type="entry name" value="Methyltr_YrrT"/>
    <property type="match status" value="1"/>
</dbReference>
<dbReference type="CDD" id="cd02440">
    <property type="entry name" value="AdoMet_MTases"/>
    <property type="match status" value="1"/>
</dbReference>